<dbReference type="OrthoDB" id="2363968at2759"/>
<dbReference type="AlphaFoldDB" id="A0A9W4SQR9"/>
<accession>A0A9W4SQR9</accession>
<organism evidence="1 2">
    <name type="scientific">Funneliformis geosporum</name>
    <dbReference type="NCBI Taxonomy" id="1117311"/>
    <lineage>
        <taxon>Eukaryota</taxon>
        <taxon>Fungi</taxon>
        <taxon>Fungi incertae sedis</taxon>
        <taxon>Mucoromycota</taxon>
        <taxon>Glomeromycotina</taxon>
        <taxon>Glomeromycetes</taxon>
        <taxon>Glomerales</taxon>
        <taxon>Glomeraceae</taxon>
        <taxon>Funneliformis</taxon>
    </lineage>
</organism>
<name>A0A9W4SQR9_9GLOM</name>
<reference evidence="1" key="1">
    <citation type="submission" date="2022-08" db="EMBL/GenBank/DDBJ databases">
        <authorList>
            <person name="Kallberg Y."/>
            <person name="Tangrot J."/>
            <person name="Rosling A."/>
        </authorList>
    </citation>
    <scope>NUCLEOTIDE SEQUENCE</scope>
    <source>
        <strain evidence="1">Wild A</strain>
    </source>
</reference>
<proteinExistence type="predicted"/>
<keyword evidence="2" id="KW-1185">Reference proteome</keyword>
<dbReference type="Proteomes" id="UP001153678">
    <property type="component" value="Unassembled WGS sequence"/>
</dbReference>
<protein>
    <submittedName>
        <fullName evidence="1">1959_t:CDS:1</fullName>
    </submittedName>
</protein>
<gene>
    <name evidence="1" type="ORF">FWILDA_LOCUS8296</name>
</gene>
<evidence type="ECO:0000313" key="2">
    <source>
        <dbReference type="Proteomes" id="UP001153678"/>
    </source>
</evidence>
<comment type="caution">
    <text evidence="1">The sequence shown here is derived from an EMBL/GenBank/DDBJ whole genome shotgun (WGS) entry which is preliminary data.</text>
</comment>
<evidence type="ECO:0000313" key="1">
    <source>
        <dbReference type="EMBL" id="CAI2177858.1"/>
    </source>
</evidence>
<dbReference type="EMBL" id="CAMKVN010001751">
    <property type="protein sequence ID" value="CAI2177858.1"/>
    <property type="molecule type" value="Genomic_DNA"/>
</dbReference>
<sequence>MNLFFKFGYASTETNTGILLSVITLLSLTNEKQNDDDNLNLIEEIQKLLDQYNNFTFSELMNAEKTQ</sequence>